<dbReference type="PANTHER" id="PTHR42933">
    <property type="entry name" value="SLR6095 PROTEIN"/>
    <property type="match status" value="1"/>
</dbReference>
<dbReference type="GO" id="GO:0009007">
    <property type="term" value="F:site-specific DNA-methyltransferase (adenine-specific) activity"/>
    <property type="evidence" value="ECO:0007669"/>
    <property type="project" value="UniProtKB-EC"/>
</dbReference>
<dbReference type="GO" id="GO:0008170">
    <property type="term" value="F:N-methyltransferase activity"/>
    <property type="evidence" value="ECO:0007669"/>
    <property type="project" value="InterPro"/>
</dbReference>
<name>W5UST0_9BACT</name>
<dbReference type="AlphaFoldDB" id="W5UST0"/>
<reference evidence="8 9" key="1">
    <citation type="journal article" date="2014" name="Genome Announc.">
        <title>Complete Genome Sequence of Mycoplasma bovoculi Strain M165/69T (ATCC 29104).</title>
        <authorList>
            <person name="Calcutt M.J."/>
            <person name="Foecking M.F."/>
        </authorList>
    </citation>
    <scope>NUCLEOTIDE SEQUENCE [LARGE SCALE GENOMIC DNA]</scope>
    <source>
        <strain evidence="8">M165/69</strain>
    </source>
</reference>
<evidence type="ECO:0000256" key="4">
    <source>
        <dbReference type="ARBA" id="ARBA00022691"/>
    </source>
</evidence>
<dbReference type="PROSITE" id="PS00092">
    <property type="entry name" value="N6_MTASE"/>
    <property type="match status" value="1"/>
</dbReference>
<dbReference type="RefSeq" id="WP_025279613.1">
    <property type="nucleotide sequence ID" value="NZ_CP007154.1"/>
</dbReference>
<dbReference type="Gene3D" id="3.40.50.150">
    <property type="entry name" value="Vaccinia Virus protein VP39"/>
    <property type="match status" value="1"/>
</dbReference>
<protein>
    <recommendedName>
        <fullName evidence="1">site-specific DNA-methyltransferase (adenine-specific)</fullName>
        <ecNumber evidence="1">2.1.1.72</ecNumber>
    </recommendedName>
</protein>
<dbReference type="EC" id="2.1.1.72" evidence="1"/>
<dbReference type="OrthoDB" id="9814572at2"/>
<dbReference type="InterPro" id="IPR029063">
    <property type="entry name" value="SAM-dependent_MTases_sf"/>
</dbReference>
<keyword evidence="9" id="KW-1185">Reference proteome</keyword>
<dbReference type="eggNOG" id="COG0286">
    <property type="taxonomic scope" value="Bacteria"/>
</dbReference>
<evidence type="ECO:0000259" key="7">
    <source>
        <dbReference type="Pfam" id="PF02384"/>
    </source>
</evidence>
<keyword evidence="4" id="KW-0949">S-adenosyl-L-methionine</keyword>
<organism evidence="8 9">
    <name type="scientific">Mesomycoplasma bovoculi M165/69</name>
    <dbReference type="NCBI Taxonomy" id="743966"/>
    <lineage>
        <taxon>Bacteria</taxon>
        <taxon>Bacillati</taxon>
        <taxon>Mycoplasmatota</taxon>
        <taxon>Mycoplasmoidales</taxon>
        <taxon>Metamycoplasmataceae</taxon>
        <taxon>Mesomycoplasma</taxon>
    </lineage>
</organism>
<dbReference type="KEGG" id="mbc:MYB_01295"/>
<evidence type="ECO:0000256" key="3">
    <source>
        <dbReference type="ARBA" id="ARBA00022679"/>
    </source>
</evidence>
<evidence type="ECO:0000313" key="9">
    <source>
        <dbReference type="Proteomes" id="UP000019229"/>
    </source>
</evidence>
<dbReference type="GO" id="GO:0003677">
    <property type="term" value="F:DNA binding"/>
    <property type="evidence" value="ECO:0007669"/>
    <property type="project" value="InterPro"/>
</dbReference>
<dbReference type="InterPro" id="IPR002052">
    <property type="entry name" value="DNA_methylase_N6_adenine_CS"/>
</dbReference>
<dbReference type="SUPFAM" id="SSF53335">
    <property type="entry name" value="S-adenosyl-L-methionine-dependent methyltransferases"/>
    <property type="match status" value="1"/>
</dbReference>
<dbReference type="PATRIC" id="fig|743966.3.peg.261"/>
<dbReference type="PRINTS" id="PR00507">
    <property type="entry name" value="N12N6MTFRASE"/>
</dbReference>
<dbReference type="EMBL" id="CP007154">
    <property type="protein sequence ID" value="AHH45269.1"/>
    <property type="molecule type" value="Genomic_DNA"/>
</dbReference>
<evidence type="ECO:0000256" key="5">
    <source>
        <dbReference type="ARBA" id="ARBA00022747"/>
    </source>
</evidence>
<dbReference type="InterPro" id="IPR051537">
    <property type="entry name" value="DNA_Adenine_Mtase"/>
</dbReference>
<dbReference type="Pfam" id="PF02384">
    <property type="entry name" value="N6_Mtase"/>
    <property type="match status" value="1"/>
</dbReference>
<dbReference type="STRING" id="743966.MYB_01295"/>
<accession>W5UST0</accession>
<keyword evidence="5" id="KW-0680">Restriction system</keyword>
<dbReference type="GO" id="GO:0009307">
    <property type="term" value="P:DNA restriction-modification system"/>
    <property type="evidence" value="ECO:0007669"/>
    <property type="project" value="UniProtKB-KW"/>
</dbReference>
<dbReference type="GO" id="GO:0032259">
    <property type="term" value="P:methylation"/>
    <property type="evidence" value="ECO:0007669"/>
    <property type="project" value="UniProtKB-KW"/>
</dbReference>
<evidence type="ECO:0000256" key="1">
    <source>
        <dbReference type="ARBA" id="ARBA00011900"/>
    </source>
</evidence>
<keyword evidence="3" id="KW-0808">Transferase</keyword>
<dbReference type="PANTHER" id="PTHR42933:SF3">
    <property type="entry name" value="TYPE I RESTRICTION ENZYME MJAVIII METHYLASE SUBUNIT"/>
    <property type="match status" value="1"/>
</dbReference>
<evidence type="ECO:0000313" key="8">
    <source>
        <dbReference type="EMBL" id="AHH45269.1"/>
    </source>
</evidence>
<keyword evidence="2 8" id="KW-0489">Methyltransferase</keyword>
<proteinExistence type="predicted"/>
<feature type="domain" description="DNA methylase adenine-specific" evidence="7">
    <location>
        <begin position="258"/>
        <end position="509"/>
    </location>
</feature>
<gene>
    <name evidence="8" type="ORF">MYB_01295</name>
</gene>
<comment type="catalytic activity">
    <reaction evidence="6">
        <text>a 2'-deoxyadenosine in DNA + S-adenosyl-L-methionine = an N(6)-methyl-2'-deoxyadenosine in DNA + S-adenosyl-L-homocysteine + H(+)</text>
        <dbReference type="Rhea" id="RHEA:15197"/>
        <dbReference type="Rhea" id="RHEA-COMP:12418"/>
        <dbReference type="Rhea" id="RHEA-COMP:12419"/>
        <dbReference type="ChEBI" id="CHEBI:15378"/>
        <dbReference type="ChEBI" id="CHEBI:57856"/>
        <dbReference type="ChEBI" id="CHEBI:59789"/>
        <dbReference type="ChEBI" id="CHEBI:90615"/>
        <dbReference type="ChEBI" id="CHEBI:90616"/>
        <dbReference type="EC" id="2.1.1.72"/>
    </reaction>
</comment>
<dbReference type="InterPro" id="IPR003356">
    <property type="entry name" value="DNA_methylase_A-5"/>
</dbReference>
<evidence type="ECO:0000256" key="6">
    <source>
        <dbReference type="ARBA" id="ARBA00047942"/>
    </source>
</evidence>
<sequence length="764" mass="88081">MSNKDKEFDVVKDFTNKLGLKNRTDGTIPFYKKITNGKQATKPDGYFYYEGITFILDAKAEGKKFTGQLKDYMTNEPNPNFIGFEYNKSELRVYLKGELVASETTVQNKEYYKNTYFPNLKVNNAQKVAEETKNLVDLFWNANIDKQLNVHFIGAIFVIKTLHKDFDKLMQNIFSDNNTISILQRLIQALNKEIDNNDNINKVRTKNYLIRCLEESTIQNASVNDIHNILETIVRIYNNIHLDSDFEGFDIMNRFLQVFRKWNSANANEKGEVFTPDHIAQLMAELIDLSYQDHILDPTCGSGTFLTNALALMVKDVESKLGSNKKKITEEISTIKQSRLIGIEVNEFNATLASVNMMMHNDGSSMIIFDNCFNALSGLTYNKVLMNPPFNQKDHELKFVLETLKFLKIGGLLATIVPKTVLKGKSSKNFFNQDYLKQIFSFCKLEAVISLPDDLFAPNAGVATAIAIFKKNREYDLNLLNQSTTNFEQQSLFINMKDDGFYHPKDNFRYPTSKWNEIRTQVINAYKHKIYDEFLAFEKTVNYNDQLLFENFNSHRPYEVVQSTFVKTIRENLAAKILSGIKIKYNKYNFKDDPDFYNHQVEFKKFKIVELIEKIAIGSEKKSIDRKIENKFKSGIPLIIAKKDNNGVGGLVEQYNQSWKNKIVIINGGDGGGGKTFYCDFEFAATNFVTICDLKPMWQNRFDDNALFYLSTVISERLHKYVNHGLTRKDLNPEIMIKLPVDSQGDLDIKYMSDYIANLKIRNN</sequence>
<dbReference type="Proteomes" id="UP000019229">
    <property type="component" value="Chromosome"/>
</dbReference>
<dbReference type="HOGENOM" id="CLU_015410_2_1_14"/>
<evidence type="ECO:0000256" key="2">
    <source>
        <dbReference type="ARBA" id="ARBA00022603"/>
    </source>
</evidence>